<accession>A0ACB9FXQ4</accession>
<evidence type="ECO:0000313" key="2">
    <source>
        <dbReference type="Proteomes" id="UP001056120"/>
    </source>
</evidence>
<keyword evidence="2" id="KW-1185">Reference proteome</keyword>
<reference evidence="2" key="1">
    <citation type="journal article" date="2022" name="Mol. Ecol. Resour.">
        <title>The genomes of chicory, endive, great burdock and yacon provide insights into Asteraceae palaeo-polyploidization history and plant inulin production.</title>
        <authorList>
            <person name="Fan W."/>
            <person name="Wang S."/>
            <person name="Wang H."/>
            <person name="Wang A."/>
            <person name="Jiang F."/>
            <person name="Liu H."/>
            <person name="Zhao H."/>
            <person name="Xu D."/>
            <person name="Zhang Y."/>
        </authorList>
    </citation>
    <scope>NUCLEOTIDE SEQUENCE [LARGE SCALE GENOMIC DNA]</scope>
    <source>
        <strain evidence="2">cv. Yunnan</strain>
    </source>
</reference>
<evidence type="ECO:0000313" key="1">
    <source>
        <dbReference type="EMBL" id="KAI3775723.1"/>
    </source>
</evidence>
<dbReference type="EMBL" id="CM042032">
    <property type="protein sequence ID" value="KAI3775723.1"/>
    <property type="molecule type" value="Genomic_DNA"/>
</dbReference>
<reference evidence="1 2" key="2">
    <citation type="journal article" date="2022" name="Mol. Ecol. Resour.">
        <title>The genomes of chicory, endive, great burdock and yacon provide insights into Asteraceae paleo-polyploidization history and plant inulin production.</title>
        <authorList>
            <person name="Fan W."/>
            <person name="Wang S."/>
            <person name="Wang H."/>
            <person name="Wang A."/>
            <person name="Jiang F."/>
            <person name="Liu H."/>
            <person name="Zhao H."/>
            <person name="Xu D."/>
            <person name="Zhang Y."/>
        </authorList>
    </citation>
    <scope>NUCLEOTIDE SEQUENCE [LARGE SCALE GENOMIC DNA]</scope>
    <source>
        <strain evidence="2">cv. Yunnan</strain>
        <tissue evidence="1">Leaves</tissue>
    </source>
</reference>
<protein>
    <submittedName>
        <fullName evidence="1">Uncharacterized protein</fullName>
    </submittedName>
</protein>
<sequence length="113" mass="12994">MNREKSIGGKHTLGSQTFVSAKLKAAKIVENEFPFRQMWRLSHFDERSHETWKTYEGYLEEKYGNDASKHPEFDSDLWSRAVGGKNKGKIYGLSNVGDPLGLAVLHIYTRYKI</sequence>
<comment type="caution">
    <text evidence="1">The sequence shown here is derived from an EMBL/GenBank/DDBJ whole genome shotgun (WGS) entry which is preliminary data.</text>
</comment>
<gene>
    <name evidence="1" type="ORF">L1987_45474</name>
</gene>
<dbReference type="Proteomes" id="UP001056120">
    <property type="component" value="Linkage Group LG15"/>
</dbReference>
<proteinExistence type="predicted"/>
<organism evidence="1 2">
    <name type="scientific">Smallanthus sonchifolius</name>
    <dbReference type="NCBI Taxonomy" id="185202"/>
    <lineage>
        <taxon>Eukaryota</taxon>
        <taxon>Viridiplantae</taxon>
        <taxon>Streptophyta</taxon>
        <taxon>Embryophyta</taxon>
        <taxon>Tracheophyta</taxon>
        <taxon>Spermatophyta</taxon>
        <taxon>Magnoliopsida</taxon>
        <taxon>eudicotyledons</taxon>
        <taxon>Gunneridae</taxon>
        <taxon>Pentapetalae</taxon>
        <taxon>asterids</taxon>
        <taxon>campanulids</taxon>
        <taxon>Asterales</taxon>
        <taxon>Asteraceae</taxon>
        <taxon>Asteroideae</taxon>
        <taxon>Heliantheae alliance</taxon>
        <taxon>Millerieae</taxon>
        <taxon>Smallanthus</taxon>
    </lineage>
</organism>
<name>A0ACB9FXQ4_9ASTR</name>